<dbReference type="InterPro" id="IPR011009">
    <property type="entry name" value="Kinase-like_dom_sf"/>
</dbReference>
<evidence type="ECO:0000259" key="2">
    <source>
        <dbReference type="Pfam" id="PF07714"/>
    </source>
</evidence>
<accession>A0A397JGM6</accession>
<dbReference type="GO" id="GO:0004674">
    <property type="term" value="F:protein serine/threonine kinase activity"/>
    <property type="evidence" value="ECO:0007669"/>
    <property type="project" value="TreeGrafter"/>
</dbReference>
<dbReference type="Pfam" id="PF07714">
    <property type="entry name" value="PK_Tyr_Ser-Thr"/>
    <property type="match status" value="1"/>
</dbReference>
<reference evidence="3 4" key="1">
    <citation type="submission" date="2018-08" db="EMBL/GenBank/DDBJ databases">
        <title>Genome and evolution of the arbuscular mycorrhizal fungus Diversispora epigaea (formerly Glomus versiforme) and its bacterial endosymbionts.</title>
        <authorList>
            <person name="Sun X."/>
            <person name="Fei Z."/>
            <person name="Harrison M."/>
        </authorList>
    </citation>
    <scope>NUCLEOTIDE SEQUENCE [LARGE SCALE GENOMIC DNA]</scope>
    <source>
        <strain evidence="3 4">IT104</strain>
    </source>
</reference>
<name>A0A397JGM6_9GLOM</name>
<dbReference type="Gene3D" id="1.10.510.10">
    <property type="entry name" value="Transferase(Phosphotransferase) domain 1"/>
    <property type="match status" value="1"/>
</dbReference>
<sequence>MSSRKICLECNQEMNTWDWCKPYKFVQDAQLNPNDFWKLIEWISYDRFKDVKQIGKGGFGTIHYARWIDKPIKEWDIENQQWKRYDIGKGMALKKFDNFVNLSDVLNEDGILREYLKINFNNVNWFQKLVYLWNLTSEVLSGDEEYTKAADVYSYGIIAYEIVTGFSPYLDIPHNKDLAIKICNGLRPKIPFHTPKLITRTIMRCWDARVTYRPTFEELYSELRKSWNDYNDYLEYGKNKDSEIVIQIKKVEGFLTNQESTNTTTTTKTPLNYQTHPQAIYTSRLLNYSNLPKPKNEENFEMELEELTKSMSDLCPRIEYGNFYWLKVIFDRTSFVTLQIFMDNLNLDPEDNDRRNNKIRLQQKPGSKNDGIIGPRISPLGKEGI</sequence>
<protein>
    <recommendedName>
        <fullName evidence="2">Serine-threonine/tyrosine-protein kinase catalytic domain-containing protein</fullName>
    </recommendedName>
</protein>
<dbReference type="AlphaFoldDB" id="A0A397JGM6"/>
<comment type="caution">
    <text evidence="3">The sequence shown here is derived from an EMBL/GenBank/DDBJ whole genome shotgun (WGS) entry which is preliminary data.</text>
</comment>
<dbReference type="PANTHER" id="PTHR44329">
    <property type="entry name" value="SERINE/THREONINE-PROTEIN KINASE TNNI3K-RELATED"/>
    <property type="match status" value="1"/>
</dbReference>
<keyword evidence="4" id="KW-1185">Reference proteome</keyword>
<feature type="domain" description="Serine-threonine/tyrosine-protein kinase catalytic" evidence="2">
    <location>
        <begin position="128"/>
        <end position="223"/>
    </location>
</feature>
<dbReference type="Proteomes" id="UP000266861">
    <property type="component" value="Unassembled WGS sequence"/>
</dbReference>
<evidence type="ECO:0000313" key="4">
    <source>
        <dbReference type="Proteomes" id="UP000266861"/>
    </source>
</evidence>
<gene>
    <name evidence="3" type="ORF">Glove_57g95</name>
</gene>
<dbReference type="InterPro" id="IPR051681">
    <property type="entry name" value="Ser/Thr_Kinases-Pseudokinases"/>
</dbReference>
<evidence type="ECO:0000256" key="1">
    <source>
        <dbReference type="SAM" id="MobiDB-lite"/>
    </source>
</evidence>
<feature type="region of interest" description="Disordered" evidence="1">
    <location>
        <begin position="346"/>
        <end position="385"/>
    </location>
</feature>
<dbReference type="EMBL" id="PQFF01000054">
    <property type="protein sequence ID" value="RHZ85968.1"/>
    <property type="molecule type" value="Genomic_DNA"/>
</dbReference>
<dbReference type="SUPFAM" id="SSF56112">
    <property type="entry name" value="Protein kinase-like (PK-like)"/>
    <property type="match status" value="1"/>
</dbReference>
<evidence type="ECO:0000313" key="3">
    <source>
        <dbReference type="EMBL" id="RHZ85968.1"/>
    </source>
</evidence>
<proteinExistence type="predicted"/>
<dbReference type="OrthoDB" id="6718656at2759"/>
<dbReference type="STRING" id="1348612.A0A397JGM6"/>
<organism evidence="3 4">
    <name type="scientific">Diversispora epigaea</name>
    <dbReference type="NCBI Taxonomy" id="1348612"/>
    <lineage>
        <taxon>Eukaryota</taxon>
        <taxon>Fungi</taxon>
        <taxon>Fungi incertae sedis</taxon>
        <taxon>Mucoromycota</taxon>
        <taxon>Glomeromycotina</taxon>
        <taxon>Glomeromycetes</taxon>
        <taxon>Diversisporales</taxon>
        <taxon>Diversisporaceae</taxon>
        <taxon>Diversispora</taxon>
    </lineage>
</organism>
<dbReference type="InterPro" id="IPR001245">
    <property type="entry name" value="Ser-Thr/Tyr_kinase_cat_dom"/>
</dbReference>